<proteinExistence type="predicted"/>
<sequence>MPDAKGDETLEAKPAENAHTAEETRAPSIPKGSTEEARPPSAQHAQQTPEVDNLESSDIEEEESDVDPADEIEAFDWDELHERYHRAIGTATEQEQELLHEFAQLMDFFKVWADAGANQESDRTFLRLRTRMTYVQNSEQKLEKTRQHCKVLMQPSLCMI</sequence>
<protein>
    <submittedName>
        <fullName evidence="2">Uncharacterized protein</fullName>
    </submittedName>
</protein>
<dbReference type="GeneID" id="80915457"/>
<feature type="compositionally biased region" description="Basic and acidic residues" evidence="1">
    <location>
        <begin position="1"/>
        <end position="25"/>
    </location>
</feature>
<dbReference type="RefSeq" id="XP_056065956.1">
    <property type="nucleotide sequence ID" value="XM_056220653.1"/>
</dbReference>
<gene>
    <name evidence="2" type="ORF">N0V89_011927</name>
</gene>
<feature type="compositionally biased region" description="Acidic residues" evidence="1">
    <location>
        <begin position="52"/>
        <end position="70"/>
    </location>
</feature>
<comment type="caution">
    <text evidence="2">The sequence shown here is derived from an EMBL/GenBank/DDBJ whole genome shotgun (WGS) entry which is preliminary data.</text>
</comment>
<evidence type="ECO:0000256" key="1">
    <source>
        <dbReference type="SAM" id="MobiDB-lite"/>
    </source>
</evidence>
<feature type="region of interest" description="Disordered" evidence="1">
    <location>
        <begin position="1"/>
        <end position="70"/>
    </location>
</feature>
<dbReference type="AlphaFoldDB" id="A0A9W8XCM0"/>
<organism evidence="2 3">
    <name type="scientific">Didymosphaeria variabile</name>
    <dbReference type="NCBI Taxonomy" id="1932322"/>
    <lineage>
        <taxon>Eukaryota</taxon>
        <taxon>Fungi</taxon>
        <taxon>Dikarya</taxon>
        <taxon>Ascomycota</taxon>
        <taxon>Pezizomycotina</taxon>
        <taxon>Dothideomycetes</taxon>
        <taxon>Pleosporomycetidae</taxon>
        <taxon>Pleosporales</taxon>
        <taxon>Massarineae</taxon>
        <taxon>Didymosphaeriaceae</taxon>
        <taxon>Didymosphaeria</taxon>
    </lineage>
</organism>
<reference evidence="2" key="1">
    <citation type="submission" date="2022-10" db="EMBL/GenBank/DDBJ databases">
        <title>Tapping the CABI collections for fungal endophytes: first genome assemblies for Collariella, Neodidymelliopsis, Ascochyta clinopodiicola, Didymella pomorum, Didymosphaeria variabile, Neocosmospora piperis and Neocucurbitaria cava.</title>
        <authorList>
            <person name="Hill R."/>
        </authorList>
    </citation>
    <scope>NUCLEOTIDE SEQUENCE</scope>
    <source>
        <strain evidence="2">IMI 356815</strain>
    </source>
</reference>
<accession>A0A9W8XCM0</accession>
<evidence type="ECO:0000313" key="2">
    <source>
        <dbReference type="EMBL" id="KAJ4345792.1"/>
    </source>
</evidence>
<dbReference type="OrthoDB" id="5335351at2759"/>
<name>A0A9W8XCM0_9PLEO</name>
<dbReference type="Proteomes" id="UP001140513">
    <property type="component" value="Unassembled WGS sequence"/>
</dbReference>
<keyword evidence="3" id="KW-1185">Reference proteome</keyword>
<dbReference type="EMBL" id="JAPEUX010000009">
    <property type="protein sequence ID" value="KAJ4345792.1"/>
    <property type="molecule type" value="Genomic_DNA"/>
</dbReference>
<evidence type="ECO:0000313" key="3">
    <source>
        <dbReference type="Proteomes" id="UP001140513"/>
    </source>
</evidence>